<name>A0A8K1LSP1_9PASS</name>
<comment type="caution">
    <text evidence="8">The sequence shown here is derived from an EMBL/GenBank/DDBJ whole genome shotgun (WGS) entry which is preliminary data.</text>
</comment>
<dbReference type="InterPro" id="IPR024461">
    <property type="entry name" value="CCDC90-like"/>
</dbReference>
<dbReference type="PANTHER" id="PTHR14360">
    <property type="entry name" value="PROTEIN FMP32, MITOCHONDRIAL"/>
    <property type="match status" value="1"/>
</dbReference>
<evidence type="ECO:0000256" key="1">
    <source>
        <dbReference type="ARBA" id="ARBA00004325"/>
    </source>
</evidence>
<accession>A0A8K1LSP1</accession>
<gene>
    <name evidence="8" type="ORF">HGM15179_001703</name>
</gene>
<evidence type="ECO:0000313" key="9">
    <source>
        <dbReference type="Proteomes" id="UP000796761"/>
    </source>
</evidence>
<sequence length="265" mass="30319">MVWSTARSKVGLDDRKGFTTQQSEVIVSALVKIMNINLDMIYKDMVTKVQQEIALQQVMSHIGAVKKDMIILEKSEFSALRSENEKIKLELQQIKKQVTDEITKVRADNKLNLNLEKSRVKELYSQNERKLLEMRTEIVELHAQQDRALTQTDRKIDTEVADLKTMLESHKLDNIKYLAGQVEGGSEGLWSTSILELPKCQQTSTSCSMSEQSPLILNMQCCNYMEIIEDDNQCLHSAPLKSKEEDFGFLGSVPSWYRKQNIGNE</sequence>
<evidence type="ECO:0008006" key="10">
    <source>
        <dbReference type="Google" id="ProtNLM"/>
    </source>
</evidence>
<keyword evidence="9" id="KW-1185">Reference proteome</keyword>
<dbReference type="GO" id="GO:0005743">
    <property type="term" value="C:mitochondrial inner membrane"/>
    <property type="evidence" value="ECO:0007669"/>
    <property type="project" value="TreeGrafter"/>
</dbReference>
<protein>
    <recommendedName>
        <fullName evidence="10">Mitochondrial calcium uniporter regulator 1</fullName>
    </recommendedName>
</protein>
<dbReference type="FunFam" id="1.20.5.340:FF:000015">
    <property type="entry name" value="Mitochondrial calcium uniporter regulator 1"/>
    <property type="match status" value="1"/>
</dbReference>
<keyword evidence="3" id="KW-0812">Transmembrane</keyword>
<evidence type="ECO:0000256" key="3">
    <source>
        <dbReference type="ARBA" id="ARBA00022692"/>
    </source>
</evidence>
<dbReference type="PANTHER" id="PTHR14360:SF11">
    <property type="entry name" value="MITOCHONDRIAL CALCIUM UNIPORTER REGULATOR 1"/>
    <property type="match status" value="1"/>
</dbReference>
<dbReference type="EMBL" id="SWJQ01000026">
    <property type="protein sequence ID" value="TRZ25385.1"/>
    <property type="molecule type" value="Genomic_DNA"/>
</dbReference>
<evidence type="ECO:0000256" key="2">
    <source>
        <dbReference type="ARBA" id="ARBA00007224"/>
    </source>
</evidence>
<keyword evidence="5" id="KW-0175">Coiled coil</keyword>
<keyword evidence="4" id="KW-1133">Transmembrane helix</keyword>
<evidence type="ECO:0000256" key="6">
    <source>
        <dbReference type="ARBA" id="ARBA00023128"/>
    </source>
</evidence>
<comment type="subcellular location">
    <subcellularLocation>
        <location evidence="1">Mitochondrion membrane</location>
    </subcellularLocation>
</comment>
<evidence type="ECO:0000256" key="7">
    <source>
        <dbReference type="ARBA" id="ARBA00023136"/>
    </source>
</evidence>
<dbReference type="AlphaFoldDB" id="A0A8K1LSP1"/>
<dbReference type="GO" id="GO:0051561">
    <property type="term" value="P:positive regulation of mitochondrial calcium ion concentration"/>
    <property type="evidence" value="ECO:0007669"/>
    <property type="project" value="TreeGrafter"/>
</dbReference>
<dbReference type="Proteomes" id="UP000796761">
    <property type="component" value="Unassembled WGS sequence"/>
</dbReference>
<proteinExistence type="inferred from homology"/>
<dbReference type="Gene3D" id="1.20.5.340">
    <property type="match status" value="1"/>
</dbReference>
<reference evidence="8" key="1">
    <citation type="submission" date="2019-04" db="EMBL/GenBank/DDBJ databases">
        <title>Genome assembly of Zosterops borbonicus 15179.</title>
        <authorList>
            <person name="Leroy T."/>
            <person name="Anselmetti Y."/>
            <person name="Tilak M.-K."/>
            <person name="Nabholz B."/>
        </authorList>
    </citation>
    <scope>NUCLEOTIDE SEQUENCE</scope>
    <source>
        <strain evidence="8">HGM_15179</strain>
        <tissue evidence="8">Muscle</tissue>
    </source>
</reference>
<dbReference type="Pfam" id="PF07798">
    <property type="entry name" value="CCDC90-like"/>
    <property type="match status" value="1"/>
</dbReference>
<evidence type="ECO:0000313" key="8">
    <source>
        <dbReference type="EMBL" id="TRZ25385.1"/>
    </source>
</evidence>
<comment type="similarity">
    <text evidence="2">Belongs to the CCDC90 family.</text>
</comment>
<evidence type="ECO:0000256" key="5">
    <source>
        <dbReference type="ARBA" id="ARBA00023054"/>
    </source>
</evidence>
<dbReference type="OrthoDB" id="889336at2759"/>
<keyword evidence="6" id="KW-0496">Mitochondrion</keyword>
<dbReference type="GO" id="GO:0036444">
    <property type="term" value="P:calcium import into the mitochondrion"/>
    <property type="evidence" value="ECO:0007669"/>
    <property type="project" value="TreeGrafter"/>
</dbReference>
<keyword evidence="7" id="KW-0472">Membrane</keyword>
<organism evidence="8 9">
    <name type="scientific">Zosterops borbonicus</name>
    <dbReference type="NCBI Taxonomy" id="364589"/>
    <lineage>
        <taxon>Eukaryota</taxon>
        <taxon>Metazoa</taxon>
        <taxon>Chordata</taxon>
        <taxon>Craniata</taxon>
        <taxon>Vertebrata</taxon>
        <taxon>Euteleostomi</taxon>
        <taxon>Archelosauria</taxon>
        <taxon>Archosauria</taxon>
        <taxon>Dinosauria</taxon>
        <taxon>Saurischia</taxon>
        <taxon>Theropoda</taxon>
        <taxon>Coelurosauria</taxon>
        <taxon>Aves</taxon>
        <taxon>Neognathae</taxon>
        <taxon>Neoaves</taxon>
        <taxon>Telluraves</taxon>
        <taxon>Australaves</taxon>
        <taxon>Passeriformes</taxon>
        <taxon>Sylvioidea</taxon>
        <taxon>Zosteropidae</taxon>
        <taxon>Zosterops</taxon>
    </lineage>
</organism>
<evidence type="ECO:0000256" key="4">
    <source>
        <dbReference type="ARBA" id="ARBA00022989"/>
    </source>
</evidence>